<keyword evidence="6" id="KW-0863">Zinc-finger</keyword>
<sequence length="120" mass="13849">MAGPQRRRKIHHSIRDVKRACRTRARVKDLDQIHDDLKTPHKLLEQESNADLPGLGQHYCIHCARHFVSKEVLDVHCKSKLHKKRVKQLEDEPYTQKHAEEAAGLKTDNGTRSNVSMVDI</sequence>
<evidence type="ECO:0000313" key="13">
    <source>
        <dbReference type="Proteomes" id="UP000320475"/>
    </source>
</evidence>
<dbReference type="VEuPathDB" id="FungiDB:SeMB42_g03851"/>
<evidence type="ECO:0000256" key="10">
    <source>
        <dbReference type="SAM" id="MobiDB-lite"/>
    </source>
</evidence>
<dbReference type="InterPro" id="IPR013087">
    <property type="entry name" value="Znf_C2H2_type"/>
</dbReference>
<feature type="region of interest" description="Disordered" evidence="10">
    <location>
        <begin position="92"/>
        <end position="120"/>
    </location>
</feature>
<dbReference type="AlphaFoldDB" id="A0A507CMD1"/>
<name>A0A507CMD1_9FUNG</name>
<dbReference type="InterPro" id="IPR022755">
    <property type="entry name" value="Znf_C2H2_jaz"/>
</dbReference>
<comment type="caution">
    <text evidence="12">The sequence shown here is derived from an EMBL/GenBank/DDBJ whole genome shotgun (WGS) entry which is preliminary data.</text>
</comment>
<dbReference type="GO" id="GO:0005737">
    <property type="term" value="C:cytoplasm"/>
    <property type="evidence" value="ECO:0007669"/>
    <property type="project" value="UniProtKB-SubCell"/>
</dbReference>
<dbReference type="GO" id="GO:0043021">
    <property type="term" value="F:ribonucleoprotein complex binding"/>
    <property type="evidence" value="ECO:0007669"/>
    <property type="project" value="UniProtKB-ARBA"/>
</dbReference>
<dbReference type="GO" id="GO:0008270">
    <property type="term" value="F:zinc ion binding"/>
    <property type="evidence" value="ECO:0007669"/>
    <property type="project" value="UniProtKB-KW"/>
</dbReference>
<feature type="compositionally biased region" description="Basic and acidic residues" evidence="10">
    <location>
        <begin position="92"/>
        <end position="103"/>
    </location>
</feature>
<evidence type="ECO:0000256" key="3">
    <source>
        <dbReference type="ARBA" id="ARBA00022490"/>
    </source>
</evidence>
<evidence type="ECO:0000256" key="7">
    <source>
        <dbReference type="ARBA" id="ARBA00022833"/>
    </source>
</evidence>
<comment type="similarity">
    <text evidence="9">Belongs to the ZNF593/BUD20 C2H2-type zinc-finger protein family.</text>
</comment>
<evidence type="ECO:0000256" key="6">
    <source>
        <dbReference type="ARBA" id="ARBA00022771"/>
    </source>
</evidence>
<evidence type="ECO:0000256" key="8">
    <source>
        <dbReference type="ARBA" id="ARBA00023242"/>
    </source>
</evidence>
<evidence type="ECO:0000313" key="12">
    <source>
        <dbReference type="EMBL" id="TPX39805.1"/>
    </source>
</evidence>
<dbReference type="InterPro" id="IPR051879">
    <property type="entry name" value="C2H2-ZF_Maturation_Protein"/>
</dbReference>
<dbReference type="GO" id="GO:0042254">
    <property type="term" value="P:ribosome biogenesis"/>
    <property type="evidence" value="ECO:0007669"/>
    <property type="project" value="UniProtKB-KW"/>
</dbReference>
<keyword evidence="5" id="KW-0479">Metal-binding</keyword>
<dbReference type="GO" id="GO:0005634">
    <property type="term" value="C:nucleus"/>
    <property type="evidence" value="ECO:0007669"/>
    <property type="project" value="UniProtKB-SubCell"/>
</dbReference>
<dbReference type="EMBL" id="QEAM01000442">
    <property type="protein sequence ID" value="TPX39805.1"/>
    <property type="molecule type" value="Genomic_DNA"/>
</dbReference>
<proteinExistence type="inferred from homology"/>
<dbReference type="PANTHER" id="PTHR46095">
    <property type="entry name" value="ZINC FINGER PROTEIN 593"/>
    <property type="match status" value="1"/>
</dbReference>
<evidence type="ECO:0000259" key="11">
    <source>
        <dbReference type="PROSITE" id="PS00028"/>
    </source>
</evidence>
<keyword evidence="4" id="KW-0690">Ribosome biogenesis</keyword>
<dbReference type="Pfam" id="PF12171">
    <property type="entry name" value="zf-C2H2_jaz"/>
    <property type="match status" value="1"/>
</dbReference>
<feature type="compositionally biased region" description="Polar residues" evidence="10">
    <location>
        <begin position="108"/>
        <end position="120"/>
    </location>
</feature>
<protein>
    <recommendedName>
        <fullName evidence="11">C2H2-type domain-containing protein</fullName>
    </recommendedName>
</protein>
<keyword evidence="7" id="KW-0862">Zinc</keyword>
<dbReference type="PANTHER" id="PTHR46095:SF1">
    <property type="entry name" value="ZINC FINGER PROTEIN 593"/>
    <property type="match status" value="1"/>
</dbReference>
<dbReference type="OrthoDB" id="24683at2759"/>
<reference evidence="12 13" key="1">
    <citation type="journal article" date="2019" name="Sci. Rep.">
        <title>Comparative genomics of chytrid fungi reveal insights into the obligate biotrophic and pathogenic lifestyle of Synchytrium endobioticum.</title>
        <authorList>
            <person name="van de Vossenberg B.T.L.H."/>
            <person name="Warris S."/>
            <person name="Nguyen H.D.T."/>
            <person name="van Gent-Pelzer M.P.E."/>
            <person name="Joly D.L."/>
            <person name="van de Geest H.C."/>
            <person name="Bonants P.J.M."/>
            <person name="Smith D.S."/>
            <person name="Levesque C.A."/>
            <person name="van der Lee T.A.J."/>
        </authorList>
    </citation>
    <scope>NUCLEOTIDE SEQUENCE [LARGE SCALE GENOMIC DNA]</scope>
    <source>
        <strain evidence="12 13">LEV6574</strain>
    </source>
</reference>
<evidence type="ECO:0000256" key="4">
    <source>
        <dbReference type="ARBA" id="ARBA00022517"/>
    </source>
</evidence>
<keyword evidence="8" id="KW-0539">Nucleus</keyword>
<feature type="domain" description="C2H2-type" evidence="11">
    <location>
        <begin position="60"/>
        <end position="82"/>
    </location>
</feature>
<gene>
    <name evidence="12" type="ORF">SeLEV6574_g06973</name>
</gene>
<evidence type="ECO:0000256" key="1">
    <source>
        <dbReference type="ARBA" id="ARBA00004123"/>
    </source>
</evidence>
<dbReference type="PROSITE" id="PS00028">
    <property type="entry name" value="ZINC_FINGER_C2H2_1"/>
    <property type="match status" value="1"/>
</dbReference>
<evidence type="ECO:0000256" key="5">
    <source>
        <dbReference type="ARBA" id="ARBA00022723"/>
    </source>
</evidence>
<organism evidence="12 13">
    <name type="scientific">Synchytrium endobioticum</name>
    <dbReference type="NCBI Taxonomy" id="286115"/>
    <lineage>
        <taxon>Eukaryota</taxon>
        <taxon>Fungi</taxon>
        <taxon>Fungi incertae sedis</taxon>
        <taxon>Chytridiomycota</taxon>
        <taxon>Chytridiomycota incertae sedis</taxon>
        <taxon>Chytridiomycetes</taxon>
        <taxon>Synchytriales</taxon>
        <taxon>Synchytriaceae</taxon>
        <taxon>Synchytrium</taxon>
    </lineage>
</organism>
<dbReference type="FunFam" id="3.30.160.60:FF:000299">
    <property type="entry name" value="Zinc finger protein 593"/>
    <property type="match status" value="1"/>
</dbReference>
<dbReference type="Gene3D" id="3.30.160.60">
    <property type="entry name" value="Classic Zinc Finger"/>
    <property type="match status" value="1"/>
</dbReference>
<dbReference type="Proteomes" id="UP000320475">
    <property type="component" value="Unassembled WGS sequence"/>
</dbReference>
<evidence type="ECO:0000256" key="2">
    <source>
        <dbReference type="ARBA" id="ARBA00004496"/>
    </source>
</evidence>
<comment type="subcellular location">
    <subcellularLocation>
        <location evidence="2">Cytoplasm</location>
    </subcellularLocation>
    <subcellularLocation>
        <location evidence="1">Nucleus</location>
    </subcellularLocation>
</comment>
<evidence type="ECO:0000256" key="9">
    <source>
        <dbReference type="ARBA" id="ARBA00038064"/>
    </source>
</evidence>
<accession>A0A507CMD1</accession>
<dbReference type="SUPFAM" id="SSF57667">
    <property type="entry name" value="beta-beta-alpha zinc fingers"/>
    <property type="match status" value="1"/>
</dbReference>
<dbReference type="InterPro" id="IPR036236">
    <property type="entry name" value="Znf_C2H2_sf"/>
</dbReference>
<keyword evidence="3" id="KW-0963">Cytoplasm</keyword>